<name>G0QKR1_ICHMU</name>
<dbReference type="GO" id="GO:0030897">
    <property type="term" value="C:HOPS complex"/>
    <property type="evidence" value="ECO:0007669"/>
    <property type="project" value="TreeGrafter"/>
</dbReference>
<accession>G0QKR1</accession>
<dbReference type="PIRSF" id="PIRSF007949">
    <property type="entry name" value="VPS16"/>
    <property type="match status" value="1"/>
</dbReference>
<dbReference type="AlphaFoldDB" id="G0QKR1"/>
<dbReference type="GeneID" id="14910380"/>
<dbReference type="PANTHER" id="PTHR12811">
    <property type="entry name" value="VACUOLAR PROTEIN SORTING VPS16"/>
    <property type="match status" value="1"/>
</dbReference>
<feature type="domain" description="Vps16 N-terminal" evidence="4">
    <location>
        <begin position="33"/>
        <end position="432"/>
    </location>
</feature>
<evidence type="ECO:0000256" key="1">
    <source>
        <dbReference type="ARBA" id="ARBA00009250"/>
    </source>
</evidence>
<dbReference type="Pfam" id="PF04841">
    <property type="entry name" value="Vps16_N"/>
    <property type="match status" value="1"/>
</dbReference>
<gene>
    <name evidence="5" type="ORF">IMG5_020980</name>
</gene>
<dbReference type="PANTHER" id="PTHR12811:SF0">
    <property type="entry name" value="VACUOLAR PROTEIN SORTING-ASSOCIATED PROTEIN 16 HOMOLOG"/>
    <property type="match status" value="1"/>
</dbReference>
<dbReference type="OMA" id="LENCICF"/>
<evidence type="ECO:0000313" key="5">
    <source>
        <dbReference type="EMBL" id="EGR34183.1"/>
    </source>
</evidence>
<organism evidence="5 6">
    <name type="scientific">Ichthyophthirius multifiliis</name>
    <name type="common">White spot disease agent</name>
    <name type="synonym">Ich</name>
    <dbReference type="NCBI Taxonomy" id="5932"/>
    <lineage>
        <taxon>Eukaryota</taxon>
        <taxon>Sar</taxon>
        <taxon>Alveolata</taxon>
        <taxon>Ciliophora</taxon>
        <taxon>Intramacronucleata</taxon>
        <taxon>Oligohymenophorea</taxon>
        <taxon>Hymenostomatida</taxon>
        <taxon>Ophryoglenina</taxon>
        <taxon>Ichthyophthirius</taxon>
    </lineage>
</organism>
<dbReference type="GO" id="GO:0042144">
    <property type="term" value="P:vacuole fusion, non-autophagic"/>
    <property type="evidence" value="ECO:0007669"/>
    <property type="project" value="TreeGrafter"/>
</dbReference>
<protein>
    <submittedName>
        <fullName evidence="5">Uncharacterized protein</fullName>
    </submittedName>
</protein>
<evidence type="ECO:0000259" key="4">
    <source>
        <dbReference type="Pfam" id="PF04841"/>
    </source>
</evidence>
<feature type="domain" description="Vps16 C-terminal" evidence="3">
    <location>
        <begin position="536"/>
        <end position="890"/>
    </location>
</feature>
<dbReference type="FunCoup" id="G0QKR1">
    <property type="interactions" value="498"/>
</dbReference>
<keyword evidence="6" id="KW-1185">Reference proteome</keyword>
<dbReference type="GO" id="GO:0005768">
    <property type="term" value="C:endosome"/>
    <property type="evidence" value="ECO:0007669"/>
    <property type="project" value="TreeGrafter"/>
</dbReference>
<evidence type="ECO:0000259" key="3">
    <source>
        <dbReference type="Pfam" id="PF04840"/>
    </source>
</evidence>
<dbReference type="EMBL" id="GL983182">
    <property type="protein sequence ID" value="EGR34183.1"/>
    <property type="molecule type" value="Genomic_DNA"/>
</dbReference>
<dbReference type="InterPro" id="IPR006925">
    <property type="entry name" value="Vps16_C"/>
</dbReference>
<dbReference type="OrthoDB" id="1792at2759"/>
<dbReference type="GO" id="GO:0005765">
    <property type="term" value="C:lysosomal membrane"/>
    <property type="evidence" value="ECO:0007669"/>
    <property type="project" value="TreeGrafter"/>
</dbReference>
<sequence length="914" mass="108472">MNLLDILDQSKRQLGDKLYEFKLIHSLTSKFITEKLTLRNLMFSCQKFGGLIASLKQRNEIIVSNASPDILKCVCFFNNDGTIYHSIPFEQKSQILAFEFLDNDYLILIQQDANYYIFDPYKYSTQQYQQKSLAEIFKIQESLINAKVYKNGFIFCTQKKNEIRFYSIQDAFFPEKITFFVDSFLKEIPRDWQILPQKLEVQITHQDNGIILLSENNRSLFYSQESLPSIRNIIQISISLKGNLAAYLQQNTENSLTVNILSNDYKQTVYFKNQINISNIQAQNTNKQLQIQMQWCGEDCLILKIFDFLIMVGPRDTETIKMPEDFIFFPEIDAIKIITKNELQLLRKVPDSYLNIFKNFSNKPGCQLLENYKKIQQNISYEDQDLRQNKQNLQEAIYDCIQASTYVTEFEIQNELLNAASYGRTFLIENEQNSSFFQETCKIIRVLFNFDQKEPRRILTCEQMKFLIQNFSDLLIPKLLKYKLHNLAVQICRNFNKDEVFLIYEDWAITIIEKNEDEDKIMEKIISFFQKKQSEISFILIAKKAFQKNLKNLAIQLISFENLIQKRIPFLLWMANEETDELKSFFYFEKALNDTFQQKDFDLLYEIFFFLDNTLALSADLKLKLLQQRPEYVYMYTNMLKVKTLNQNKQLIEQNKKNLSTFLEKTRQFGERGAFYLQEQFSYDLNTESLIKILLDKYDFLKISEESFKQFQEDQFYNNAICEEFAKISFLLQNEKPEEKKDLKSIEKEKNDKFQLDNQSLNSHLIKNILQNGNNNDFKQIQKQFSNVGEKRLFLLKLRSLFDNKNTAEIEYYIKEINKKKTVIPYEFVAQELIKINEKGSAIRIILEMQDLEEQILLLIKIGESKQAIKSAVQSKKNQSYFIDLIKQQIYDKDLINYMENQIIQQQQQQNNKK</sequence>
<evidence type="ECO:0000313" key="6">
    <source>
        <dbReference type="Proteomes" id="UP000008983"/>
    </source>
</evidence>
<dbReference type="GO" id="GO:0003779">
    <property type="term" value="F:actin binding"/>
    <property type="evidence" value="ECO:0007669"/>
    <property type="project" value="TreeGrafter"/>
</dbReference>
<reference evidence="5 6" key="1">
    <citation type="submission" date="2011-07" db="EMBL/GenBank/DDBJ databases">
        <authorList>
            <person name="Coyne R."/>
            <person name="Brami D."/>
            <person name="Johnson J."/>
            <person name="Hostetler J."/>
            <person name="Hannick L."/>
            <person name="Clark T."/>
            <person name="Cassidy-Hanley D."/>
            <person name="Inman J."/>
        </authorList>
    </citation>
    <scope>NUCLEOTIDE SEQUENCE [LARGE SCALE GENOMIC DNA]</scope>
    <source>
        <strain evidence="5 6">G5</strain>
    </source>
</reference>
<dbReference type="InterPro" id="IPR006926">
    <property type="entry name" value="Vps16_N"/>
</dbReference>
<dbReference type="RefSeq" id="XP_004039487.1">
    <property type="nucleotide sequence ID" value="XM_004039439.1"/>
</dbReference>
<dbReference type="GO" id="GO:0016197">
    <property type="term" value="P:endosomal transport"/>
    <property type="evidence" value="ECO:0007669"/>
    <property type="project" value="TreeGrafter"/>
</dbReference>
<dbReference type="GO" id="GO:0006886">
    <property type="term" value="P:intracellular protein transport"/>
    <property type="evidence" value="ECO:0007669"/>
    <property type="project" value="InterPro"/>
</dbReference>
<dbReference type="eggNOG" id="KOG2280">
    <property type="taxonomic scope" value="Eukaryota"/>
</dbReference>
<proteinExistence type="inferred from homology"/>
<dbReference type="Pfam" id="PF04840">
    <property type="entry name" value="Vps16_C"/>
    <property type="match status" value="1"/>
</dbReference>
<comment type="similarity">
    <text evidence="1 2">Belongs to the VPS16 family.</text>
</comment>
<dbReference type="STRING" id="857967.G0QKR1"/>
<evidence type="ECO:0000256" key="2">
    <source>
        <dbReference type="PIRNR" id="PIRNR007949"/>
    </source>
</evidence>
<dbReference type="InParanoid" id="G0QKR1"/>
<dbReference type="Proteomes" id="UP000008983">
    <property type="component" value="Unassembled WGS sequence"/>
</dbReference>
<dbReference type="InterPro" id="IPR016534">
    <property type="entry name" value="VPS16"/>
</dbReference>